<dbReference type="PROSITE" id="PS51440">
    <property type="entry name" value="TIM_2"/>
    <property type="match status" value="1"/>
</dbReference>
<dbReference type="InterPro" id="IPR013785">
    <property type="entry name" value="Aldolase_TIM"/>
</dbReference>
<evidence type="ECO:0000256" key="5">
    <source>
        <dbReference type="ARBA" id="ARBA00024331"/>
    </source>
</evidence>
<dbReference type="GO" id="GO:0006094">
    <property type="term" value="P:gluconeogenesis"/>
    <property type="evidence" value="ECO:0007669"/>
    <property type="project" value="UniProtKB-UniPathway"/>
</dbReference>
<keyword evidence="8" id="KW-1185">Reference proteome</keyword>
<evidence type="ECO:0000256" key="1">
    <source>
        <dbReference type="ARBA" id="ARBA00007422"/>
    </source>
</evidence>
<evidence type="ECO:0000256" key="3">
    <source>
        <dbReference type="ARBA" id="ARBA00011940"/>
    </source>
</evidence>
<comment type="pathway">
    <text evidence="5">Carbohydrate biosynthesis.</text>
</comment>
<sequence>MYFSLSQTRQVTASLLRQLASVAPSPLSRVDIFLMPDFVALAETAEQIRLSGADLWPGAQNCHAEDRGAYTGEGGLDGLFLGRFGHDPEAFVRTVREVAEA</sequence>
<dbReference type="InterPro" id="IPR035990">
    <property type="entry name" value="TIM_sf"/>
</dbReference>
<dbReference type="OrthoDB" id="6715177at2759"/>
<comment type="similarity">
    <text evidence="1">Belongs to the triosephosphate isomerase family.</text>
</comment>
<dbReference type="Pfam" id="PF00121">
    <property type="entry name" value="TIM"/>
    <property type="match status" value="1"/>
</dbReference>
<evidence type="ECO:0000313" key="7">
    <source>
        <dbReference type="EMBL" id="KAG5918195.1"/>
    </source>
</evidence>
<accession>A0A8K0NGE9</accession>
<dbReference type="UniPathway" id="UPA00109">
    <property type="reaction ID" value="UER00189"/>
</dbReference>
<evidence type="ECO:0000313" key="8">
    <source>
        <dbReference type="Proteomes" id="UP000811619"/>
    </source>
</evidence>
<reference evidence="7" key="1">
    <citation type="journal article" date="2020" name="bioRxiv">
        <title>Whole genome comparisons of ergot fungi reveals the divergence and evolution of species within the genus Claviceps are the result of varying mechanisms driving genome evolution and host range expansion.</title>
        <authorList>
            <person name="Wyka S.A."/>
            <person name="Mondo S.J."/>
            <person name="Liu M."/>
            <person name="Dettman J."/>
            <person name="Nalam V."/>
            <person name="Broders K.D."/>
        </authorList>
    </citation>
    <scope>NUCLEOTIDE SEQUENCE</scope>
    <source>
        <strain evidence="7">CCC 489</strain>
    </source>
</reference>
<organism evidence="7 8">
    <name type="scientific">Claviceps africana</name>
    <dbReference type="NCBI Taxonomy" id="83212"/>
    <lineage>
        <taxon>Eukaryota</taxon>
        <taxon>Fungi</taxon>
        <taxon>Dikarya</taxon>
        <taxon>Ascomycota</taxon>
        <taxon>Pezizomycotina</taxon>
        <taxon>Sordariomycetes</taxon>
        <taxon>Hypocreomycetidae</taxon>
        <taxon>Hypocreales</taxon>
        <taxon>Clavicipitaceae</taxon>
        <taxon>Claviceps</taxon>
    </lineage>
</organism>
<protein>
    <recommendedName>
        <fullName evidence="3">triose-phosphate isomerase</fullName>
        <ecNumber evidence="3">5.3.1.1</ecNumber>
    </recommendedName>
    <alternativeName>
        <fullName evidence="6">Triose-phosphate isomerase</fullName>
    </alternativeName>
</protein>
<dbReference type="EMBL" id="SRPY01000757">
    <property type="protein sequence ID" value="KAG5918195.1"/>
    <property type="molecule type" value="Genomic_DNA"/>
</dbReference>
<dbReference type="SUPFAM" id="SSF51351">
    <property type="entry name" value="Triosephosphate isomerase (TIM)"/>
    <property type="match status" value="1"/>
</dbReference>
<dbReference type="Gene3D" id="3.20.20.70">
    <property type="entry name" value="Aldolase class I"/>
    <property type="match status" value="1"/>
</dbReference>
<dbReference type="UniPathway" id="UPA00138"/>
<dbReference type="GO" id="GO:0006096">
    <property type="term" value="P:glycolytic process"/>
    <property type="evidence" value="ECO:0007669"/>
    <property type="project" value="UniProtKB-UniPathway"/>
</dbReference>
<comment type="subunit">
    <text evidence="2">Homodimer.</text>
</comment>
<proteinExistence type="inferred from homology"/>
<comment type="caution">
    <text evidence="7">The sequence shown here is derived from an EMBL/GenBank/DDBJ whole genome shotgun (WGS) entry which is preliminary data.</text>
</comment>
<evidence type="ECO:0000256" key="6">
    <source>
        <dbReference type="ARBA" id="ARBA00031906"/>
    </source>
</evidence>
<dbReference type="InterPro" id="IPR000652">
    <property type="entry name" value="Triosephosphate_isomerase"/>
</dbReference>
<keyword evidence="4" id="KW-0413">Isomerase</keyword>
<gene>
    <name evidence="7" type="ORF">E4U42_006949</name>
</gene>
<dbReference type="Proteomes" id="UP000811619">
    <property type="component" value="Unassembled WGS sequence"/>
</dbReference>
<dbReference type="GO" id="GO:0004807">
    <property type="term" value="F:triose-phosphate isomerase activity"/>
    <property type="evidence" value="ECO:0007669"/>
    <property type="project" value="UniProtKB-EC"/>
</dbReference>
<dbReference type="AlphaFoldDB" id="A0A8K0NGE9"/>
<evidence type="ECO:0000256" key="2">
    <source>
        <dbReference type="ARBA" id="ARBA00011738"/>
    </source>
</evidence>
<evidence type="ECO:0000256" key="4">
    <source>
        <dbReference type="ARBA" id="ARBA00023235"/>
    </source>
</evidence>
<dbReference type="EC" id="5.3.1.1" evidence="3"/>
<name>A0A8K0NGE9_9HYPO</name>